<organism evidence="2 3">
    <name type="scientific">Paenibacillus terrae</name>
    <dbReference type="NCBI Taxonomy" id="159743"/>
    <lineage>
        <taxon>Bacteria</taxon>
        <taxon>Bacillati</taxon>
        <taxon>Bacillota</taxon>
        <taxon>Bacilli</taxon>
        <taxon>Bacillales</taxon>
        <taxon>Paenibacillaceae</taxon>
        <taxon>Paenibacillus</taxon>
    </lineage>
</organism>
<sequence>MTTEKTETQDVKQAEKPPVKDKKYASPVVPVQPSQSAEREQLIYIGPNLPGGRLARSFISLGGFPEYLNDLAEQVPEIRDLFIPVTELSAANAALRVPGSNQHIAYAAVVEAIRKGGI</sequence>
<evidence type="ECO:0000313" key="2">
    <source>
        <dbReference type="EMBL" id="TKH43463.1"/>
    </source>
</evidence>
<evidence type="ECO:0000313" key="3">
    <source>
        <dbReference type="Proteomes" id="UP000308114"/>
    </source>
</evidence>
<dbReference type="Proteomes" id="UP000308114">
    <property type="component" value="Unassembled WGS sequence"/>
</dbReference>
<proteinExistence type="predicted"/>
<comment type="caution">
    <text evidence="2">The sequence shown here is derived from an EMBL/GenBank/DDBJ whole genome shotgun (WGS) entry which is preliminary data.</text>
</comment>
<feature type="region of interest" description="Disordered" evidence="1">
    <location>
        <begin position="1"/>
        <end position="33"/>
    </location>
</feature>
<accession>A0A4U2PV29</accession>
<feature type="compositionally biased region" description="Basic and acidic residues" evidence="1">
    <location>
        <begin position="1"/>
        <end position="24"/>
    </location>
</feature>
<name>A0A4U2PV29_9BACL</name>
<dbReference type="EMBL" id="PNXQ01000013">
    <property type="protein sequence ID" value="TKH43463.1"/>
    <property type="molecule type" value="Genomic_DNA"/>
</dbReference>
<protein>
    <submittedName>
        <fullName evidence="2">Uncharacterized protein</fullName>
    </submittedName>
</protein>
<reference evidence="2 3" key="1">
    <citation type="submission" date="2018-01" db="EMBL/GenBank/DDBJ databases">
        <title>Bacillales members from the olive rhizosphere are effective biological control agents against Verticillium dahliae.</title>
        <authorList>
            <person name="Gomez-Lama C."/>
            <person name="Legarda G."/>
            <person name="Ruano-Rosa D."/>
            <person name="Pizarro-Tobias P."/>
            <person name="Valverde-Corredor A."/>
            <person name="Niqui J.L."/>
            <person name="Trivino J.C."/>
            <person name="Roca A."/>
            <person name="Mercado-Blanco J."/>
        </authorList>
    </citation>
    <scope>NUCLEOTIDE SEQUENCE [LARGE SCALE GENOMIC DNA]</scope>
    <source>
        <strain evidence="2 3">PIC167</strain>
    </source>
</reference>
<dbReference type="AlphaFoldDB" id="A0A4U2PV29"/>
<evidence type="ECO:0000256" key="1">
    <source>
        <dbReference type="SAM" id="MobiDB-lite"/>
    </source>
</evidence>
<dbReference type="RefSeq" id="WP_137062339.1">
    <property type="nucleotide sequence ID" value="NZ_PNXQ01000013.1"/>
</dbReference>
<gene>
    <name evidence="2" type="ORF">C1I60_14315</name>
</gene>